<gene>
    <name evidence="2" type="ORF">CJD36_016415</name>
</gene>
<comment type="caution">
    <text evidence="2">The sequence shown here is derived from an EMBL/GenBank/DDBJ whole genome shotgun (WGS) entry which is preliminary data.</text>
</comment>
<reference evidence="2 3" key="1">
    <citation type="submission" date="2018-01" db="EMBL/GenBank/DDBJ databases">
        <title>A novel member of the phylum Bacteroidetes isolated from glacier ice.</title>
        <authorList>
            <person name="Liu Q."/>
            <person name="Xin Y.-H."/>
        </authorList>
    </citation>
    <scope>NUCLEOTIDE SEQUENCE [LARGE SCALE GENOMIC DNA]</scope>
    <source>
        <strain evidence="2 3">RB1R16</strain>
    </source>
</reference>
<feature type="transmembrane region" description="Helical" evidence="1">
    <location>
        <begin position="176"/>
        <end position="193"/>
    </location>
</feature>
<feature type="transmembrane region" description="Helical" evidence="1">
    <location>
        <begin position="96"/>
        <end position="118"/>
    </location>
</feature>
<protein>
    <submittedName>
        <fullName evidence="2">Uncharacterized protein</fullName>
    </submittedName>
</protein>
<dbReference type="EMBL" id="PPSL01000004">
    <property type="protein sequence ID" value="PQJ10268.1"/>
    <property type="molecule type" value="Genomic_DNA"/>
</dbReference>
<dbReference type="AlphaFoldDB" id="A0A2S7SU64"/>
<organism evidence="2 3">
    <name type="scientific">Flavipsychrobacter stenotrophus</name>
    <dbReference type="NCBI Taxonomy" id="2077091"/>
    <lineage>
        <taxon>Bacteria</taxon>
        <taxon>Pseudomonadati</taxon>
        <taxon>Bacteroidota</taxon>
        <taxon>Chitinophagia</taxon>
        <taxon>Chitinophagales</taxon>
        <taxon>Chitinophagaceae</taxon>
        <taxon>Flavipsychrobacter</taxon>
    </lineage>
</organism>
<keyword evidence="1" id="KW-0472">Membrane</keyword>
<sequence length="204" mass="23690">MLIGLYYFRCLSNPFRLFFFINVVALLVETIGHFISYGLQKPNLWLFNIYLFVDPILYLSLSGYFIREYIKKYLYLICLANLVVWAYLIYRNSIFNFAYFSLVLTALIITFIYTFILIDNTMRSSKGVAKDPLFWLCLSIVSYYACDIPFMSTLALEASTFIKTAAHMHIFDVNDVLGVVSQVFECLTIVMAAKEMKNYKLTNG</sequence>
<dbReference type="Proteomes" id="UP000239872">
    <property type="component" value="Unassembled WGS sequence"/>
</dbReference>
<feature type="transmembrane region" description="Helical" evidence="1">
    <location>
        <begin position="45"/>
        <end position="66"/>
    </location>
</feature>
<keyword evidence="3" id="KW-1185">Reference proteome</keyword>
<keyword evidence="1" id="KW-1133">Transmembrane helix</keyword>
<keyword evidence="1" id="KW-0812">Transmembrane</keyword>
<accession>A0A2S7SU64</accession>
<name>A0A2S7SU64_9BACT</name>
<feature type="transmembrane region" description="Helical" evidence="1">
    <location>
        <begin position="17"/>
        <end position="39"/>
    </location>
</feature>
<feature type="transmembrane region" description="Helical" evidence="1">
    <location>
        <begin position="133"/>
        <end position="156"/>
    </location>
</feature>
<proteinExistence type="predicted"/>
<evidence type="ECO:0000313" key="3">
    <source>
        <dbReference type="Proteomes" id="UP000239872"/>
    </source>
</evidence>
<feature type="transmembrane region" description="Helical" evidence="1">
    <location>
        <begin position="73"/>
        <end position="90"/>
    </location>
</feature>
<evidence type="ECO:0000256" key="1">
    <source>
        <dbReference type="SAM" id="Phobius"/>
    </source>
</evidence>
<evidence type="ECO:0000313" key="2">
    <source>
        <dbReference type="EMBL" id="PQJ10268.1"/>
    </source>
</evidence>